<comment type="function">
    <text evidence="1">Essential component of the TIM23 complex, a complex that mediates the translocation of transit peptide-containing proteins across the mitochondrial inner membrane.</text>
</comment>
<dbReference type="SUPFAM" id="SSF56784">
    <property type="entry name" value="HAD-like"/>
    <property type="match status" value="1"/>
</dbReference>
<comment type="similarity">
    <text evidence="1">Belongs to the TIM50 family.</text>
</comment>
<dbReference type="InterPro" id="IPR050365">
    <property type="entry name" value="TIM50"/>
</dbReference>
<protein>
    <recommendedName>
        <fullName evidence="1">Mitochondrial import inner membrane translocase subunit TIM50</fullName>
    </recommendedName>
</protein>
<dbReference type="PROSITE" id="PS50969">
    <property type="entry name" value="FCP1"/>
    <property type="match status" value="1"/>
</dbReference>
<comment type="subunit">
    <text evidence="1">Component of the TIM23 complex.</text>
</comment>
<evidence type="ECO:0000259" key="3">
    <source>
        <dbReference type="PROSITE" id="PS50969"/>
    </source>
</evidence>
<dbReference type="InterPro" id="IPR023214">
    <property type="entry name" value="HAD_sf"/>
</dbReference>
<keyword evidence="1" id="KW-0496">Mitochondrion</keyword>
<organism evidence="4 5">
    <name type="scientific">Prorocentrum cordatum</name>
    <dbReference type="NCBI Taxonomy" id="2364126"/>
    <lineage>
        <taxon>Eukaryota</taxon>
        <taxon>Sar</taxon>
        <taxon>Alveolata</taxon>
        <taxon>Dinophyceae</taxon>
        <taxon>Prorocentrales</taxon>
        <taxon>Prorocentraceae</taxon>
        <taxon>Prorocentrum</taxon>
    </lineage>
</organism>
<dbReference type="InterPro" id="IPR004274">
    <property type="entry name" value="FCP1_dom"/>
</dbReference>
<evidence type="ECO:0000313" key="5">
    <source>
        <dbReference type="Proteomes" id="UP001189429"/>
    </source>
</evidence>
<accession>A0ABN9RXN2</accession>
<feature type="region of interest" description="Disordered" evidence="2">
    <location>
        <begin position="1"/>
        <end position="21"/>
    </location>
</feature>
<dbReference type="InterPro" id="IPR036412">
    <property type="entry name" value="HAD-like_sf"/>
</dbReference>
<dbReference type="Pfam" id="PF03031">
    <property type="entry name" value="NIF"/>
    <property type="match status" value="1"/>
</dbReference>
<dbReference type="SMART" id="SM00577">
    <property type="entry name" value="CPDc"/>
    <property type="match status" value="1"/>
</dbReference>
<evidence type="ECO:0000256" key="2">
    <source>
        <dbReference type="SAM" id="MobiDB-lite"/>
    </source>
</evidence>
<dbReference type="Proteomes" id="UP001189429">
    <property type="component" value="Unassembled WGS sequence"/>
</dbReference>
<sequence length="474" mass="52178">MGLLNEQSMAGSGSITNGSKPSSYKPLKLVSKKYPHLERSDEKPAAVAREVTLFHTIEQLAALEATLHFIVEGVRAKATDIAFFCREYWGSSASLAQLSLDELSWGDPLAGQVRRACALESLSMAALSWVSSGTMQDVSMPMRLKLRSLTHHLHANCLALLDLVRQRWDREGRERGGGSERLHCPSSIDFKILEGEAGRYTSLRDGDHGPALAKNSEAITGLLQPLAAGGAGDVLRAVRDRLLDDTPLERLATKAVRSDMLALLRFQALSGGCASDSSGSWPPRDPYERSGKGRFAEGGAAVLFEPHAPVIADLDSDTFLPRRSSASSSTFYTLVLDLDETLVHTPASSKSFRVRPGAAQFLQKMSSLGYELVIFTTATQDYADSIIDQIDPRKLIKFRLYRQHTLPWGPLHIKDLSRLGRDLGRTLIIDNIAENFLLQPQNGILIRDWLEDPQDQCLFNLTPVLEELINTCAQ</sequence>
<comment type="subcellular location">
    <subcellularLocation>
        <location evidence="1">Mitochondrion inner membrane</location>
        <topology evidence="1">Single-pass membrane protein</topology>
    </subcellularLocation>
</comment>
<comment type="caution">
    <text evidence="4">The sequence shown here is derived from an EMBL/GenBank/DDBJ whole genome shotgun (WGS) entry which is preliminary data.</text>
</comment>
<keyword evidence="1" id="KW-0653">Protein transport</keyword>
<name>A0ABN9RXN2_9DINO</name>
<reference evidence="4" key="1">
    <citation type="submission" date="2023-10" db="EMBL/GenBank/DDBJ databases">
        <authorList>
            <person name="Chen Y."/>
            <person name="Shah S."/>
            <person name="Dougan E. K."/>
            <person name="Thang M."/>
            <person name="Chan C."/>
        </authorList>
    </citation>
    <scope>NUCLEOTIDE SEQUENCE [LARGE SCALE GENOMIC DNA]</scope>
</reference>
<dbReference type="PANTHER" id="PTHR12210">
    <property type="entry name" value="DULLARD PROTEIN PHOSPHATASE"/>
    <property type="match status" value="1"/>
</dbReference>
<evidence type="ECO:0000313" key="4">
    <source>
        <dbReference type="EMBL" id="CAK0824149.1"/>
    </source>
</evidence>
<keyword evidence="1" id="KW-0809">Transit peptide</keyword>
<gene>
    <name evidence="4" type="ORF">PCOR1329_LOCUS24632</name>
</gene>
<keyword evidence="5" id="KW-1185">Reference proteome</keyword>
<keyword evidence="1" id="KW-0811">Translocation</keyword>
<dbReference type="Gene3D" id="3.40.50.1000">
    <property type="entry name" value="HAD superfamily/HAD-like"/>
    <property type="match status" value="1"/>
</dbReference>
<dbReference type="EMBL" id="CAUYUJ010008513">
    <property type="protein sequence ID" value="CAK0824149.1"/>
    <property type="molecule type" value="Genomic_DNA"/>
</dbReference>
<feature type="non-terminal residue" evidence="4">
    <location>
        <position position="474"/>
    </location>
</feature>
<feature type="domain" description="FCP1 homology" evidence="3">
    <location>
        <begin position="327"/>
        <end position="468"/>
    </location>
</feature>
<proteinExistence type="inferred from homology"/>
<dbReference type="CDD" id="cd07521">
    <property type="entry name" value="HAD_FCP1-like"/>
    <property type="match status" value="1"/>
</dbReference>
<keyword evidence="1" id="KW-0813">Transport</keyword>
<evidence type="ECO:0000256" key="1">
    <source>
        <dbReference type="RuleBase" id="RU365079"/>
    </source>
</evidence>